<proteinExistence type="predicted"/>
<evidence type="ECO:0000256" key="8">
    <source>
        <dbReference type="SAM" id="Phobius"/>
    </source>
</evidence>
<dbReference type="Pfam" id="PF00015">
    <property type="entry name" value="MCPsignal"/>
    <property type="match status" value="1"/>
</dbReference>
<dbReference type="Gene3D" id="1.10.287.950">
    <property type="entry name" value="Methyl-accepting chemotaxis protein"/>
    <property type="match status" value="1"/>
</dbReference>
<feature type="region of interest" description="Disordered" evidence="7">
    <location>
        <begin position="391"/>
        <end position="412"/>
    </location>
</feature>
<feature type="transmembrane region" description="Helical" evidence="8">
    <location>
        <begin position="60"/>
        <end position="77"/>
    </location>
</feature>
<feature type="transmembrane region" description="Helical" evidence="8">
    <location>
        <begin position="36"/>
        <end position="54"/>
    </location>
</feature>
<accession>A0ABR5Z5A6</accession>
<evidence type="ECO:0000256" key="5">
    <source>
        <dbReference type="ARBA" id="ARBA00023224"/>
    </source>
</evidence>
<evidence type="ECO:0000313" key="10">
    <source>
        <dbReference type="EMBL" id="MBA1275327.1"/>
    </source>
</evidence>
<evidence type="ECO:0000256" key="1">
    <source>
        <dbReference type="ARBA" id="ARBA00004370"/>
    </source>
</evidence>
<evidence type="ECO:0000256" key="6">
    <source>
        <dbReference type="PROSITE-ProRule" id="PRU00284"/>
    </source>
</evidence>
<comment type="subcellular location">
    <subcellularLocation>
        <location evidence="1">Membrane</location>
    </subcellularLocation>
</comment>
<dbReference type="Proteomes" id="UP000786387">
    <property type="component" value="Unassembled WGS sequence"/>
</dbReference>
<evidence type="ECO:0000256" key="2">
    <source>
        <dbReference type="ARBA" id="ARBA00022692"/>
    </source>
</evidence>
<dbReference type="PANTHER" id="PTHR32089">
    <property type="entry name" value="METHYL-ACCEPTING CHEMOTAXIS PROTEIN MCPB"/>
    <property type="match status" value="1"/>
</dbReference>
<evidence type="ECO:0000313" key="11">
    <source>
        <dbReference type="Proteomes" id="UP000786387"/>
    </source>
</evidence>
<dbReference type="PANTHER" id="PTHR32089:SF112">
    <property type="entry name" value="LYSOZYME-LIKE PROTEIN-RELATED"/>
    <property type="match status" value="1"/>
</dbReference>
<dbReference type="SMART" id="SM00283">
    <property type="entry name" value="MA"/>
    <property type="match status" value="1"/>
</dbReference>
<dbReference type="SUPFAM" id="SSF58104">
    <property type="entry name" value="Methyl-accepting chemotaxis protein (MCP) signaling domain"/>
    <property type="match status" value="1"/>
</dbReference>
<comment type="caution">
    <text evidence="10">The sequence shown here is derived from an EMBL/GenBank/DDBJ whole genome shotgun (WGS) entry which is preliminary data.</text>
</comment>
<keyword evidence="3 8" id="KW-1133">Transmembrane helix</keyword>
<keyword evidence="11" id="KW-1185">Reference proteome</keyword>
<feature type="domain" description="Methyl-accepting transducer" evidence="9">
    <location>
        <begin position="193"/>
        <end position="335"/>
    </location>
</feature>
<protein>
    <submittedName>
        <fullName evidence="10">Methyl-accepting chemotaxis protein</fullName>
    </submittedName>
</protein>
<dbReference type="InterPro" id="IPR004089">
    <property type="entry name" value="MCPsignal_dom"/>
</dbReference>
<name>A0ABR5Z5A6_9GAMM</name>
<dbReference type="EMBL" id="JAAMRF010000010">
    <property type="protein sequence ID" value="MBA1275327.1"/>
    <property type="molecule type" value="Genomic_DNA"/>
</dbReference>
<evidence type="ECO:0000256" key="3">
    <source>
        <dbReference type="ARBA" id="ARBA00022989"/>
    </source>
</evidence>
<gene>
    <name evidence="10" type="ORF">G7026_18420</name>
</gene>
<evidence type="ECO:0000256" key="4">
    <source>
        <dbReference type="ARBA" id="ARBA00023136"/>
    </source>
</evidence>
<keyword evidence="2 8" id="KW-0812">Transmembrane</keyword>
<evidence type="ECO:0000259" key="9">
    <source>
        <dbReference type="PROSITE" id="PS50111"/>
    </source>
</evidence>
<sequence>MTIKFPSIRSLLNSTSFHHGPSSVPNSAPTLMSANLMPASLTIAAGIGCILVAGKSAPSAWIISGLFAATGAGISLWKRQAMKRSHHASHRNEDPDTTRLTEPTVEPFCASVAPVWADQIQAARSHSEEAINALSERFALLAGRIHASVGGNNREGASSSLVGLLEDSERDLETIVDALRQALASKELLLAEVTQLSELTVQLQAMALDVANVAKQTNLLALNAAIEAARAGEAGRGFAVVADEVRKLSTLSGETGHKIGETVETVNFAIERTLSVSREYTEKDAATLERSTQVIRQVIDQFQRSAAGIVSHNERMRQESEAVGGEIADVLVSLQFQDRVSQMLGHVRADIERFEALMSARAAQRDLGQTPDPVDSQQWLNDLARTYTMPEQHDIHSGKRPTASTDSDITFF</sequence>
<reference evidence="10 11" key="1">
    <citation type="submission" date="2020-02" db="EMBL/GenBank/DDBJ databases">
        <title>Synteny-based analysis reveals conserved mechanism for high triclosan tolerance in Pseudomonas, as well as instances of horizontal transfer.</title>
        <authorList>
            <person name="Mcfarland A.G."/>
            <person name="Bertucci H.K."/>
            <person name="Litmann E."/>
            <person name="Shen J."/>
            <person name="Huttenhower C."/>
            <person name="Hartmann E.M."/>
        </authorList>
    </citation>
    <scope>NUCLEOTIDE SEQUENCE [LARGE SCALE GENOMIC DNA]</scope>
    <source>
        <strain evidence="10 11">115A1</strain>
    </source>
</reference>
<dbReference type="PROSITE" id="PS50111">
    <property type="entry name" value="CHEMOTAXIS_TRANSDUC_2"/>
    <property type="match status" value="1"/>
</dbReference>
<keyword evidence="4 8" id="KW-0472">Membrane</keyword>
<organism evidence="10 11">
    <name type="scientific">Stutzerimonas azotifigens</name>
    <dbReference type="NCBI Taxonomy" id="291995"/>
    <lineage>
        <taxon>Bacteria</taxon>
        <taxon>Pseudomonadati</taxon>
        <taxon>Pseudomonadota</taxon>
        <taxon>Gammaproteobacteria</taxon>
        <taxon>Pseudomonadales</taxon>
        <taxon>Pseudomonadaceae</taxon>
        <taxon>Stutzerimonas</taxon>
    </lineage>
</organism>
<keyword evidence="5 6" id="KW-0807">Transducer</keyword>
<feature type="compositionally biased region" description="Polar residues" evidence="7">
    <location>
        <begin position="402"/>
        <end position="412"/>
    </location>
</feature>
<evidence type="ECO:0000256" key="7">
    <source>
        <dbReference type="SAM" id="MobiDB-lite"/>
    </source>
</evidence>